<evidence type="ECO:0000256" key="1">
    <source>
        <dbReference type="SAM" id="SignalP"/>
    </source>
</evidence>
<sequence>MKLLASRSRRSLALAVALTAALAGTTAAASSSSGDSAPRHGRECFTQDNVTEATIAKDSFYTGGMSMQPGAALTYRDEIYDKNEKVVGELVGIARVIKKRHHDGHIITQYHESVKLADGTFRAEGYVDRNEFLYGATNRLKAVGTSGKFEGWKGYRQWKLLPPYPPQGLDSRLAVKIVLCNR</sequence>
<accession>A0A345XXX2</accession>
<dbReference type="AlphaFoldDB" id="A0A345XXX2"/>
<dbReference type="Proteomes" id="UP000254425">
    <property type="component" value="Chromosome"/>
</dbReference>
<dbReference type="GO" id="GO:0017000">
    <property type="term" value="P:antibiotic biosynthetic process"/>
    <property type="evidence" value="ECO:0007669"/>
    <property type="project" value="InterPro"/>
</dbReference>
<evidence type="ECO:0000313" key="3">
    <source>
        <dbReference type="EMBL" id="AXK36488.1"/>
    </source>
</evidence>
<evidence type="ECO:0000259" key="2">
    <source>
        <dbReference type="Pfam" id="PF18678"/>
    </source>
</evidence>
<keyword evidence="1" id="KW-0732">Signal</keyword>
<keyword evidence="4" id="KW-1185">Reference proteome</keyword>
<feature type="chain" id="PRO_5016740417" description="Allene oxide cyclase barrel-like domain-containing protein" evidence="1">
    <location>
        <begin position="30"/>
        <end position="182"/>
    </location>
</feature>
<dbReference type="InterPro" id="IPR041013">
    <property type="entry name" value="AOC-like"/>
</dbReference>
<organism evidence="3 4">
    <name type="scientific">Streptomyces armeniacus</name>
    <dbReference type="NCBI Taxonomy" id="83291"/>
    <lineage>
        <taxon>Bacteria</taxon>
        <taxon>Bacillati</taxon>
        <taxon>Actinomycetota</taxon>
        <taxon>Actinomycetes</taxon>
        <taxon>Kitasatosporales</taxon>
        <taxon>Streptomycetaceae</taxon>
        <taxon>Streptomyces</taxon>
    </lineage>
</organism>
<protein>
    <recommendedName>
        <fullName evidence="2">Allene oxide cyclase barrel-like domain-containing protein</fullName>
    </recommendedName>
</protein>
<proteinExistence type="predicted"/>
<feature type="signal peptide" evidence="1">
    <location>
        <begin position="1"/>
        <end position="29"/>
    </location>
</feature>
<evidence type="ECO:0000313" key="4">
    <source>
        <dbReference type="Proteomes" id="UP000254425"/>
    </source>
</evidence>
<dbReference type="RefSeq" id="WP_208883440.1">
    <property type="nucleotide sequence ID" value="NZ_CP031320.1"/>
</dbReference>
<feature type="domain" description="Allene oxide cyclase barrel-like" evidence="2">
    <location>
        <begin position="67"/>
        <end position="161"/>
    </location>
</feature>
<dbReference type="EMBL" id="CP031320">
    <property type="protein sequence ID" value="AXK36488.1"/>
    <property type="molecule type" value="Genomic_DNA"/>
</dbReference>
<reference evidence="3 4" key="1">
    <citation type="submission" date="2018-07" db="EMBL/GenBank/DDBJ databases">
        <title>Draft genome of the type strain Streptomyces armeniacus ATCC 15676.</title>
        <authorList>
            <person name="Labana P."/>
            <person name="Gosse J.T."/>
            <person name="Boddy C.N."/>
        </authorList>
    </citation>
    <scope>NUCLEOTIDE SEQUENCE [LARGE SCALE GENOMIC DNA]</scope>
    <source>
        <strain evidence="3 4">ATCC 15676</strain>
    </source>
</reference>
<gene>
    <name evidence="3" type="ORF">DVA86_31860</name>
</gene>
<dbReference type="Pfam" id="PF18678">
    <property type="entry name" value="AOC_like"/>
    <property type="match status" value="1"/>
</dbReference>
<dbReference type="GO" id="GO:0016853">
    <property type="term" value="F:isomerase activity"/>
    <property type="evidence" value="ECO:0007669"/>
    <property type="project" value="InterPro"/>
</dbReference>
<name>A0A345XXX2_9ACTN</name>
<dbReference type="KEGG" id="sarm:DVA86_31860"/>